<evidence type="ECO:0000313" key="8">
    <source>
        <dbReference type="EMBL" id="ELU11503.1"/>
    </source>
</evidence>
<dbReference type="PANTHER" id="PTHR47972">
    <property type="entry name" value="KINESIN-LIKE PROTEIN KLP-3"/>
    <property type="match status" value="1"/>
</dbReference>
<dbReference type="Pfam" id="PF00225">
    <property type="entry name" value="Kinesin"/>
    <property type="match status" value="2"/>
</dbReference>
<dbReference type="PRINTS" id="PR00380">
    <property type="entry name" value="KINESINHEAVY"/>
</dbReference>
<dbReference type="EnsemblMetazoa" id="CapteT221617">
    <property type="protein sequence ID" value="CapteP221617"/>
    <property type="gene ID" value="CapteG221617"/>
</dbReference>
<gene>
    <name evidence="8" type="ORF">CAPTEDRAFT_221617</name>
</gene>
<dbReference type="InterPro" id="IPR001752">
    <property type="entry name" value="Kinesin_motor_dom"/>
</dbReference>
<dbReference type="OMA" id="CEIYNNE"/>
<keyword evidence="4" id="KW-0206">Cytoskeleton</keyword>
<reference evidence="9" key="3">
    <citation type="submission" date="2015-06" db="UniProtKB">
        <authorList>
            <consortium name="EnsemblMetazoa"/>
        </authorList>
    </citation>
    <scope>IDENTIFICATION</scope>
</reference>
<keyword evidence="3 5" id="KW-0067">ATP-binding</keyword>
<dbReference type="SMART" id="SM00129">
    <property type="entry name" value="KISc"/>
    <property type="match status" value="1"/>
</dbReference>
<keyword evidence="2 5" id="KW-0547">Nucleotide-binding</keyword>
<dbReference type="GO" id="GO:0008017">
    <property type="term" value="F:microtubule binding"/>
    <property type="evidence" value="ECO:0007669"/>
    <property type="project" value="InterPro"/>
</dbReference>
<feature type="region of interest" description="Disordered" evidence="6">
    <location>
        <begin position="342"/>
        <end position="395"/>
    </location>
</feature>
<dbReference type="GO" id="GO:0015630">
    <property type="term" value="C:microtubule cytoskeleton"/>
    <property type="evidence" value="ECO:0007669"/>
    <property type="project" value="TreeGrafter"/>
</dbReference>
<name>R7UY42_CAPTE</name>
<dbReference type="PROSITE" id="PS50067">
    <property type="entry name" value="KINESIN_MOTOR_2"/>
    <property type="match status" value="1"/>
</dbReference>
<evidence type="ECO:0000313" key="10">
    <source>
        <dbReference type="Proteomes" id="UP000014760"/>
    </source>
</evidence>
<dbReference type="Proteomes" id="UP000014760">
    <property type="component" value="Unassembled WGS sequence"/>
</dbReference>
<keyword evidence="5" id="KW-0505">Motor protein</keyword>
<reference evidence="8 10" key="2">
    <citation type="journal article" date="2013" name="Nature">
        <title>Insights into bilaterian evolution from three spiralian genomes.</title>
        <authorList>
            <person name="Simakov O."/>
            <person name="Marletaz F."/>
            <person name="Cho S.J."/>
            <person name="Edsinger-Gonzales E."/>
            <person name="Havlak P."/>
            <person name="Hellsten U."/>
            <person name="Kuo D.H."/>
            <person name="Larsson T."/>
            <person name="Lv J."/>
            <person name="Arendt D."/>
            <person name="Savage R."/>
            <person name="Osoegawa K."/>
            <person name="de Jong P."/>
            <person name="Grimwood J."/>
            <person name="Chapman J.A."/>
            <person name="Shapiro H."/>
            <person name="Aerts A."/>
            <person name="Otillar R.P."/>
            <person name="Terry A.Y."/>
            <person name="Boore J.L."/>
            <person name="Grigoriev I.V."/>
            <person name="Lindberg D.R."/>
            <person name="Seaver E.C."/>
            <person name="Weisblat D.A."/>
            <person name="Putnam N.H."/>
            <person name="Rokhsar D.S."/>
        </authorList>
    </citation>
    <scope>NUCLEOTIDE SEQUENCE</scope>
    <source>
        <strain evidence="8 10">I ESC-2004</strain>
    </source>
</reference>
<dbReference type="GO" id="GO:0003777">
    <property type="term" value="F:microtubule motor activity"/>
    <property type="evidence" value="ECO:0007669"/>
    <property type="project" value="InterPro"/>
</dbReference>
<comment type="similarity">
    <text evidence="5">Belongs to the TRAFAC class myosin-kinesin ATPase superfamily. Kinesin family.</text>
</comment>
<dbReference type="InterPro" id="IPR027640">
    <property type="entry name" value="Kinesin-like_fam"/>
</dbReference>
<feature type="domain" description="Kinesin motor" evidence="7">
    <location>
        <begin position="202"/>
        <end position="613"/>
    </location>
</feature>
<sequence>MDADFLEESIRGFEREIRIRDEKIIELETDNMSLHLKVAKLMSHMKKANDKIIFLNGRLADAVKERSSWKSSVYSLYTNFLTLQEQYESLRLEVETLPDQTQQYCHMTMQLLQAECLRITTTPTVDVRAVKQALLTKDEEISTLSSKLDHERLKRKLLHNTVMTEFHQPDLCIPQLTGTKSLILINLGSKTKTLHHVSFNANTTNEVVIDSVDEETLSVTSSKTEKQFDYERVFSGADDQQTVFNDVQPLITSLLDGYNVCVMAYGQTGSGKTHTMVGSHDNDLYNVNLDPHPEEGIIPRAVRELFRLIQDKPAGLHSVEISVLEIYNNEIRDLLSPEVASLSGAPNSPLAQRRQKAKPQAWKAKPSVRPKAGPPIQKCDVKMGPDGSMSVSSLTSRSVDDATTVMTAIKEALEHRCESATMVHEHSSRSHLIVMVTVTSDTKLDKSSPSSSPSNQEALKRKATSPKTTSPTKKERRSLVPRISVRGSDSSPHSSPKRVASKPAATRDGLVRTKLQLVDLAGSECVGLSGASGHQLRETTCINKSLCALSDVLTALANCQGHVPYRNSKLTHLLQDSIGGDAKLLLMMCVSPTKNQLGESLQTLGFGQRARQINRGQVRRRSSSAPTSGNPVVKKDLLSPQPIRSRSESLKALSYEIRF</sequence>
<keyword evidence="4" id="KW-0963">Cytoplasm</keyword>
<evidence type="ECO:0000259" key="7">
    <source>
        <dbReference type="PROSITE" id="PS50067"/>
    </source>
</evidence>
<dbReference type="OrthoDB" id="3176171at2759"/>
<evidence type="ECO:0000256" key="2">
    <source>
        <dbReference type="ARBA" id="ARBA00022741"/>
    </source>
</evidence>
<dbReference type="HOGENOM" id="CLU_001485_2_2_1"/>
<feature type="binding site" evidence="5">
    <location>
        <begin position="266"/>
        <end position="273"/>
    </location>
    <ligand>
        <name>ATP</name>
        <dbReference type="ChEBI" id="CHEBI:30616"/>
    </ligand>
</feature>
<accession>R7UY42</accession>
<dbReference type="AlphaFoldDB" id="R7UY42"/>
<dbReference type="Gene3D" id="3.40.850.10">
    <property type="entry name" value="Kinesin motor domain"/>
    <property type="match status" value="1"/>
</dbReference>
<evidence type="ECO:0000256" key="1">
    <source>
        <dbReference type="ARBA" id="ARBA00004245"/>
    </source>
</evidence>
<dbReference type="SUPFAM" id="SSF52540">
    <property type="entry name" value="P-loop containing nucleoside triphosphate hydrolases"/>
    <property type="match status" value="1"/>
</dbReference>
<proteinExistence type="inferred from homology"/>
<evidence type="ECO:0000256" key="6">
    <source>
        <dbReference type="SAM" id="MobiDB-lite"/>
    </source>
</evidence>
<dbReference type="EMBL" id="AMQN01000895">
    <property type="status" value="NOT_ANNOTATED_CDS"/>
    <property type="molecule type" value="Genomic_DNA"/>
</dbReference>
<dbReference type="GO" id="GO:0007018">
    <property type="term" value="P:microtubule-based movement"/>
    <property type="evidence" value="ECO:0007669"/>
    <property type="project" value="InterPro"/>
</dbReference>
<dbReference type="GO" id="GO:0005524">
    <property type="term" value="F:ATP binding"/>
    <property type="evidence" value="ECO:0007669"/>
    <property type="project" value="UniProtKB-UniRule"/>
</dbReference>
<dbReference type="PANTHER" id="PTHR47972:SF63">
    <property type="entry name" value="KINESIN FAMILY MEMBER 25"/>
    <property type="match status" value="1"/>
</dbReference>
<reference evidence="10" key="1">
    <citation type="submission" date="2012-12" db="EMBL/GenBank/DDBJ databases">
        <authorList>
            <person name="Hellsten U."/>
            <person name="Grimwood J."/>
            <person name="Chapman J.A."/>
            <person name="Shapiro H."/>
            <person name="Aerts A."/>
            <person name="Otillar R.P."/>
            <person name="Terry A.Y."/>
            <person name="Boore J.L."/>
            <person name="Simakov O."/>
            <person name="Marletaz F."/>
            <person name="Cho S.-J."/>
            <person name="Edsinger-Gonzales E."/>
            <person name="Havlak P."/>
            <person name="Kuo D.-H."/>
            <person name="Larsson T."/>
            <person name="Lv J."/>
            <person name="Arendt D."/>
            <person name="Savage R."/>
            <person name="Osoegawa K."/>
            <person name="de Jong P."/>
            <person name="Lindberg D.R."/>
            <person name="Seaver E.C."/>
            <person name="Weisblat D.A."/>
            <person name="Putnam N.H."/>
            <person name="Grigoriev I.V."/>
            <person name="Rokhsar D.S."/>
        </authorList>
    </citation>
    <scope>NUCLEOTIDE SEQUENCE</scope>
    <source>
        <strain evidence="10">I ESC-2004</strain>
    </source>
</reference>
<keyword evidence="10" id="KW-1185">Reference proteome</keyword>
<comment type="subcellular location">
    <subcellularLocation>
        <location evidence="1">Cytoplasm</location>
        <location evidence="1">Cytoskeleton</location>
    </subcellularLocation>
</comment>
<dbReference type="EMBL" id="KB296703">
    <property type="protein sequence ID" value="ELU11503.1"/>
    <property type="molecule type" value="Genomic_DNA"/>
</dbReference>
<protein>
    <recommendedName>
        <fullName evidence="7">Kinesin motor domain-containing protein</fullName>
    </recommendedName>
</protein>
<dbReference type="InterPro" id="IPR036961">
    <property type="entry name" value="Kinesin_motor_dom_sf"/>
</dbReference>
<organism evidence="8">
    <name type="scientific">Capitella teleta</name>
    <name type="common">Polychaete worm</name>
    <dbReference type="NCBI Taxonomy" id="283909"/>
    <lineage>
        <taxon>Eukaryota</taxon>
        <taxon>Metazoa</taxon>
        <taxon>Spiralia</taxon>
        <taxon>Lophotrochozoa</taxon>
        <taxon>Annelida</taxon>
        <taxon>Polychaeta</taxon>
        <taxon>Sedentaria</taxon>
        <taxon>Scolecida</taxon>
        <taxon>Capitellidae</taxon>
        <taxon>Capitella</taxon>
    </lineage>
</organism>
<evidence type="ECO:0000256" key="5">
    <source>
        <dbReference type="PROSITE-ProRule" id="PRU00283"/>
    </source>
</evidence>
<dbReference type="STRING" id="283909.R7UY42"/>
<feature type="region of interest" description="Disordered" evidence="6">
    <location>
        <begin position="441"/>
        <end position="506"/>
    </location>
</feature>
<evidence type="ECO:0000313" key="9">
    <source>
        <dbReference type="EnsemblMetazoa" id="CapteP221617"/>
    </source>
</evidence>
<evidence type="ECO:0000256" key="4">
    <source>
        <dbReference type="ARBA" id="ARBA00023212"/>
    </source>
</evidence>
<dbReference type="InterPro" id="IPR027417">
    <property type="entry name" value="P-loop_NTPase"/>
</dbReference>
<feature type="region of interest" description="Disordered" evidence="6">
    <location>
        <begin position="615"/>
        <end position="636"/>
    </location>
</feature>
<evidence type="ECO:0000256" key="3">
    <source>
        <dbReference type="ARBA" id="ARBA00022840"/>
    </source>
</evidence>